<organism evidence="2 3">
    <name type="scientific">Mucilaginibacter hurinus</name>
    <dbReference type="NCBI Taxonomy" id="2201324"/>
    <lineage>
        <taxon>Bacteria</taxon>
        <taxon>Pseudomonadati</taxon>
        <taxon>Bacteroidota</taxon>
        <taxon>Sphingobacteriia</taxon>
        <taxon>Sphingobacteriales</taxon>
        <taxon>Sphingobacteriaceae</taxon>
        <taxon>Mucilaginibacter</taxon>
    </lineage>
</organism>
<evidence type="ECO:0000313" key="3">
    <source>
        <dbReference type="Proteomes" id="UP000253209"/>
    </source>
</evidence>
<dbReference type="Proteomes" id="UP000253209">
    <property type="component" value="Unassembled WGS sequence"/>
</dbReference>
<dbReference type="EMBL" id="QGDC01000006">
    <property type="protein sequence ID" value="RCH54469.1"/>
    <property type="molecule type" value="Genomic_DNA"/>
</dbReference>
<sequence>MYTIKTERLKIIPLTHQLLKLYLADRAAMERRLGLNLSAMQISATYKAELQDALLNFWLPQTLADPNKYQWFTTWEVILKLTNTSIGAIGFAGYPNERGESEIGYVIDEQQQRKGYAAEALQAMTKWFFSHDDAKAIIANVPTDNTPSQKVLEKCNFTCFYKNDGLLKYRRRSC</sequence>
<dbReference type="SUPFAM" id="SSF55729">
    <property type="entry name" value="Acyl-CoA N-acyltransferases (Nat)"/>
    <property type="match status" value="1"/>
</dbReference>
<dbReference type="GO" id="GO:0016747">
    <property type="term" value="F:acyltransferase activity, transferring groups other than amino-acyl groups"/>
    <property type="evidence" value="ECO:0007669"/>
    <property type="project" value="InterPro"/>
</dbReference>
<dbReference type="OrthoDB" id="9811523at2"/>
<comment type="caution">
    <text evidence="2">The sequence shown here is derived from an EMBL/GenBank/DDBJ whole genome shotgun (WGS) entry which is preliminary data.</text>
</comment>
<feature type="domain" description="N-acetyltransferase" evidence="1">
    <location>
        <begin position="35"/>
        <end position="172"/>
    </location>
</feature>
<accession>A0A367GLX9</accession>
<name>A0A367GLX9_9SPHI</name>
<dbReference type="InterPro" id="IPR051531">
    <property type="entry name" value="N-acetyltransferase"/>
</dbReference>
<dbReference type="CDD" id="cd04301">
    <property type="entry name" value="NAT_SF"/>
    <property type="match status" value="1"/>
</dbReference>
<reference evidence="2 3" key="1">
    <citation type="submission" date="2018-05" db="EMBL/GenBank/DDBJ databases">
        <title>Mucilaginibacter hurinus sp. nov., isolated from briquette warehouse soil.</title>
        <authorList>
            <person name="Choi L."/>
        </authorList>
    </citation>
    <scope>NUCLEOTIDE SEQUENCE [LARGE SCALE GENOMIC DNA]</scope>
    <source>
        <strain evidence="2 3">ZR32</strain>
    </source>
</reference>
<dbReference type="Pfam" id="PF13302">
    <property type="entry name" value="Acetyltransf_3"/>
    <property type="match status" value="1"/>
</dbReference>
<protein>
    <submittedName>
        <fullName evidence="2">N-acetyltransferase</fullName>
    </submittedName>
</protein>
<dbReference type="PANTHER" id="PTHR43792:SF13">
    <property type="entry name" value="ACETYLTRANSFERASE"/>
    <property type="match status" value="1"/>
</dbReference>
<keyword evidence="2" id="KW-0808">Transferase</keyword>
<evidence type="ECO:0000313" key="2">
    <source>
        <dbReference type="EMBL" id="RCH54469.1"/>
    </source>
</evidence>
<evidence type="ECO:0000259" key="1">
    <source>
        <dbReference type="PROSITE" id="PS51186"/>
    </source>
</evidence>
<gene>
    <name evidence="2" type="ORF">DJ568_11630</name>
</gene>
<dbReference type="AlphaFoldDB" id="A0A367GLX9"/>
<dbReference type="RefSeq" id="WP_114005453.1">
    <property type="nucleotide sequence ID" value="NZ_QGDC01000006.1"/>
</dbReference>
<dbReference type="PANTHER" id="PTHR43792">
    <property type="entry name" value="GNAT FAMILY, PUTATIVE (AFU_ORTHOLOGUE AFUA_3G00765)-RELATED-RELATED"/>
    <property type="match status" value="1"/>
</dbReference>
<dbReference type="PROSITE" id="PS51186">
    <property type="entry name" value="GNAT"/>
    <property type="match status" value="1"/>
</dbReference>
<proteinExistence type="predicted"/>
<keyword evidence="3" id="KW-1185">Reference proteome</keyword>
<dbReference type="Gene3D" id="3.40.630.30">
    <property type="match status" value="1"/>
</dbReference>
<dbReference type="InterPro" id="IPR016181">
    <property type="entry name" value="Acyl_CoA_acyltransferase"/>
</dbReference>
<dbReference type="InterPro" id="IPR000182">
    <property type="entry name" value="GNAT_dom"/>
</dbReference>